<accession>A0A5J4YVG5</accession>
<evidence type="ECO:0000313" key="1">
    <source>
        <dbReference type="EMBL" id="KAA8495489.1"/>
    </source>
</evidence>
<dbReference type="EMBL" id="VRMN01000003">
    <property type="protein sequence ID" value="KAA8495489.1"/>
    <property type="molecule type" value="Genomic_DNA"/>
</dbReference>
<comment type="caution">
    <text evidence="1">The sequence shown here is derived from an EMBL/GenBank/DDBJ whole genome shotgun (WGS) entry which is preliminary data.</text>
</comment>
<dbReference type="InterPro" id="IPR013320">
    <property type="entry name" value="ConA-like_dom_sf"/>
</dbReference>
<evidence type="ECO:0000313" key="2">
    <source>
        <dbReference type="Proteomes" id="UP000324585"/>
    </source>
</evidence>
<dbReference type="InterPro" id="IPR043136">
    <property type="entry name" value="B30.2/SPRY_sf"/>
</dbReference>
<keyword evidence="2" id="KW-1185">Reference proteome</keyword>
<evidence type="ECO:0008006" key="3">
    <source>
        <dbReference type="Google" id="ProtNLM"/>
    </source>
</evidence>
<dbReference type="AlphaFoldDB" id="A0A5J4YVG5"/>
<dbReference type="Gene3D" id="2.60.120.920">
    <property type="match status" value="1"/>
</dbReference>
<proteinExistence type="predicted"/>
<name>A0A5J4YVG5_PORPP</name>
<reference evidence="2" key="1">
    <citation type="journal article" date="2019" name="Nat. Commun.">
        <title>Expansion of phycobilisome linker gene families in mesophilic red algae.</title>
        <authorList>
            <person name="Lee J."/>
            <person name="Kim D."/>
            <person name="Bhattacharya D."/>
            <person name="Yoon H.S."/>
        </authorList>
    </citation>
    <scope>NUCLEOTIDE SEQUENCE [LARGE SCALE GENOMIC DNA]</scope>
    <source>
        <strain evidence="2">CCMP 1328</strain>
    </source>
</reference>
<gene>
    <name evidence="1" type="ORF">FVE85_1644</name>
</gene>
<dbReference type="Proteomes" id="UP000324585">
    <property type="component" value="Unassembled WGS sequence"/>
</dbReference>
<dbReference type="SUPFAM" id="SSF49899">
    <property type="entry name" value="Concanavalin A-like lectins/glucanases"/>
    <property type="match status" value="1"/>
</dbReference>
<protein>
    <recommendedName>
        <fullName evidence="3">SPRY domain-containing protein</fullName>
    </recommendedName>
</protein>
<sequence>MDGLKHCVGLETCRVQRPPPEHELAPSGHDSSVNLGIMHRQVNDQLFYMRVQKNASADTLGYAFRVNPEFVSENWITGGSELREYEYKQEVVTLENDSIEKRALSAVDRARLSFPVSPTNLMFALQKAACDAEGPGHCGGFSQVRKHEGLTLTAQSLVEKHGSSLFCSVQSKLALHRADGLVRYVEFSVHGNSVMEQKLPSSSERPGCGVCFGLATDELQPNRMPGTNSSSVGYYATGDVLCDNSYFGSHPRVFEGDVVGMLVKFYKLESPRSSASRVAAAAAYAASSSSRVFSLLTSSGASGLSSTCIAGDQISTRTLNDDKNVQWLAQVSFYINGKLAARAPRPLAASSDIQLYPTVSLYHKDVKVSLRCCKNELQYLPQSDIEKSLSDSDGTACVTLCGQTIDFAKALSHTEEDCEGESGMASVLTQESA</sequence>
<organism evidence="1 2">
    <name type="scientific">Porphyridium purpureum</name>
    <name type="common">Red alga</name>
    <name type="synonym">Porphyridium cruentum</name>
    <dbReference type="NCBI Taxonomy" id="35688"/>
    <lineage>
        <taxon>Eukaryota</taxon>
        <taxon>Rhodophyta</taxon>
        <taxon>Bangiophyceae</taxon>
        <taxon>Porphyridiales</taxon>
        <taxon>Porphyridiaceae</taxon>
        <taxon>Porphyridium</taxon>
    </lineage>
</organism>